<protein>
    <submittedName>
        <fullName evidence="1">1665_t:CDS:1</fullName>
    </submittedName>
</protein>
<comment type="caution">
    <text evidence="1">The sequence shown here is derived from an EMBL/GenBank/DDBJ whole genome shotgun (WGS) entry which is preliminary data.</text>
</comment>
<feature type="non-terminal residue" evidence="1">
    <location>
        <position position="1"/>
    </location>
</feature>
<sequence>DFKYKMSPDPLNKHQFVYVIYRILVERVNDERGERVIEKEKRTIAKLSKSSIGDIDLETSVFLSIISSVQANSFRDILSYDRYIS</sequence>
<dbReference type="AlphaFoldDB" id="A0A9N9PKH0"/>
<keyword evidence="2" id="KW-1185">Reference proteome</keyword>
<evidence type="ECO:0000313" key="2">
    <source>
        <dbReference type="Proteomes" id="UP000789405"/>
    </source>
</evidence>
<reference evidence="1" key="1">
    <citation type="submission" date="2021-06" db="EMBL/GenBank/DDBJ databases">
        <authorList>
            <person name="Kallberg Y."/>
            <person name="Tangrot J."/>
            <person name="Rosling A."/>
        </authorList>
    </citation>
    <scope>NUCLEOTIDE SEQUENCE</scope>
    <source>
        <strain evidence="1">MA453B</strain>
    </source>
</reference>
<accession>A0A9N9PKH0</accession>
<name>A0A9N9PKH0_9GLOM</name>
<organism evidence="1 2">
    <name type="scientific">Dentiscutata erythropus</name>
    <dbReference type="NCBI Taxonomy" id="1348616"/>
    <lineage>
        <taxon>Eukaryota</taxon>
        <taxon>Fungi</taxon>
        <taxon>Fungi incertae sedis</taxon>
        <taxon>Mucoromycota</taxon>
        <taxon>Glomeromycotina</taxon>
        <taxon>Glomeromycetes</taxon>
        <taxon>Diversisporales</taxon>
        <taxon>Gigasporaceae</taxon>
        <taxon>Dentiscutata</taxon>
    </lineage>
</organism>
<feature type="non-terminal residue" evidence="1">
    <location>
        <position position="85"/>
    </location>
</feature>
<dbReference type="OrthoDB" id="2482127at2759"/>
<dbReference type="EMBL" id="CAJVPY010073304">
    <property type="protein sequence ID" value="CAG8829481.1"/>
    <property type="molecule type" value="Genomic_DNA"/>
</dbReference>
<evidence type="ECO:0000313" key="1">
    <source>
        <dbReference type="EMBL" id="CAG8829481.1"/>
    </source>
</evidence>
<gene>
    <name evidence="1" type="ORF">DERYTH_LOCUS28693</name>
</gene>
<dbReference type="Proteomes" id="UP000789405">
    <property type="component" value="Unassembled WGS sequence"/>
</dbReference>
<proteinExistence type="predicted"/>